<dbReference type="AlphaFoldDB" id="Q5Q998"/>
<organism evidence="2">
    <name type="scientific">Ixodes scapularis</name>
    <name type="common">Black-legged tick</name>
    <name type="synonym">Deer tick</name>
    <dbReference type="NCBI Taxonomy" id="6945"/>
    <lineage>
        <taxon>Eukaryota</taxon>
        <taxon>Metazoa</taxon>
        <taxon>Ecdysozoa</taxon>
        <taxon>Arthropoda</taxon>
        <taxon>Chelicerata</taxon>
        <taxon>Arachnida</taxon>
        <taxon>Acari</taxon>
        <taxon>Parasitiformes</taxon>
        <taxon>Ixodida</taxon>
        <taxon>Ixodoidea</taxon>
        <taxon>Ixodidae</taxon>
        <taxon>Ixodinae</taxon>
        <taxon>Ixodes</taxon>
    </lineage>
</organism>
<dbReference type="EMBL" id="AY775806">
    <property type="protein sequence ID" value="AAV80773.1"/>
    <property type="molecule type" value="mRNA"/>
</dbReference>
<protein>
    <submittedName>
        <fullName evidence="2">Putative secreted salivary gland peptide</fullName>
    </submittedName>
</protein>
<evidence type="ECO:0000256" key="1">
    <source>
        <dbReference type="SAM" id="SignalP"/>
    </source>
</evidence>
<dbReference type="VEuPathDB" id="VectorBase:ISCW004535"/>
<keyword evidence="1" id="KW-0732">Signal</keyword>
<proteinExistence type="evidence at transcript level"/>
<feature type="signal peptide" evidence="1">
    <location>
        <begin position="1"/>
        <end position="33"/>
    </location>
</feature>
<sequence length="117" mass="12837">MSKTGRSFSMAEKQKIIAVFLVVFVHSLQFTSAGEPIINGDFSNVSPNCEDLAKKYIKTKISDLTEATLVLRKCEFSYKRVTPSGQKYTGTYALPEGFPCAFGSTCEWGVCKCSACP</sequence>
<evidence type="ECO:0000313" key="2">
    <source>
        <dbReference type="EMBL" id="AAV80773.1"/>
    </source>
</evidence>
<feature type="chain" id="PRO_5004260951" evidence="1">
    <location>
        <begin position="34"/>
        <end position="117"/>
    </location>
</feature>
<reference evidence="2" key="1">
    <citation type="submission" date="2004-10" db="EMBL/GenBank/DDBJ databases">
        <title>The expression of Ixodes scapularis salivary gland proteins 18 to 24 hours after attachment.</title>
        <authorList>
            <person name="Alarcon-Chaidez F.J."/>
            <person name="Lambson B.E."/>
            <person name="Wikel S.K."/>
        </authorList>
    </citation>
    <scope>NUCLEOTIDE SEQUENCE</scope>
    <source>
        <tissue evidence="2">Salivary gland</tissue>
    </source>
</reference>
<accession>Q5Q998</accession>
<name>Q5Q998_IXOSC</name>
<dbReference type="VEuPathDB" id="VectorBase:ISCI004535"/>
<dbReference type="VEuPathDB" id="VectorBase:ISCP_038194"/>